<comment type="caution">
    <text evidence="3">The sequence shown here is derived from an EMBL/GenBank/DDBJ whole genome shotgun (WGS) entry which is preliminary data.</text>
</comment>
<evidence type="ECO:0000256" key="1">
    <source>
        <dbReference type="ARBA" id="ARBA00011353"/>
    </source>
</evidence>
<evidence type="ECO:0000259" key="2">
    <source>
        <dbReference type="PROSITE" id="PS50013"/>
    </source>
</evidence>
<organism evidence="3 4">
    <name type="scientific">Capronia epimyces CBS 606.96</name>
    <dbReference type="NCBI Taxonomy" id="1182542"/>
    <lineage>
        <taxon>Eukaryota</taxon>
        <taxon>Fungi</taxon>
        <taxon>Dikarya</taxon>
        <taxon>Ascomycota</taxon>
        <taxon>Pezizomycotina</taxon>
        <taxon>Eurotiomycetes</taxon>
        <taxon>Chaetothyriomycetidae</taxon>
        <taxon>Chaetothyriales</taxon>
        <taxon>Herpotrichiellaceae</taxon>
        <taxon>Capronia</taxon>
    </lineage>
</organism>
<dbReference type="GeneID" id="19168635"/>
<dbReference type="Gene3D" id="2.40.50.40">
    <property type="match status" value="1"/>
</dbReference>
<dbReference type="GO" id="GO:0006338">
    <property type="term" value="P:chromatin remodeling"/>
    <property type="evidence" value="ECO:0007669"/>
    <property type="project" value="UniProtKB-ARBA"/>
</dbReference>
<dbReference type="STRING" id="1182542.W9YE64"/>
<dbReference type="SUPFAM" id="SSF54160">
    <property type="entry name" value="Chromo domain-like"/>
    <property type="match status" value="1"/>
</dbReference>
<dbReference type="OrthoDB" id="4409042at2759"/>
<proteinExistence type="predicted"/>
<name>W9YE64_9EURO</name>
<dbReference type="AlphaFoldDB" id="W9YE64"/>
<dbReference type="InterPro" id="IPR023780">
    <property type="entry name" value="Chromo_domain"/>
</dbReference>
<sequence>MVVRNGIAYEEWGVLAILDSRQPDGDTLKYEVQWDGYPATWQVWWDVLPGCDRLVQEFHERYPDKPGPPADYDFES</sequence>
<dbReference type="Proteomes" id="UP000019478">
    <property type="component" value="Unassembled WGS sequence"/>
</dbReference>
<evidence type="ECO:0000313" key="3">
    <source>
        <dbReference type="EMBL" id="EXJ87556.1"/>
    </source>
</evidence>
<comment type="subunit">
    <text evidence="1">Component of the NuA4 histone acetyltransferase complex.</text>
</comment>
<protein>
    <recommendedName>
        <fullName evidence="2">Chromo domain-containing protein</fullName>
    </recommendedName>
</protein>
<dbReference type="RefSeq" id="XP_007732835.1">
    <property type="nucleotide sequence ID" value="XM_007734645.1"/>
</dbReference>
<dbReference type="HOGENOM" id="CLU_2654260_0_0_1"/>
<dbReference type="Pfam" id="PF00385">
    <property type="entry name" value="Chromo"/>
    <property type="match status" value="1"/>
</dbReference>
<keyword evidence="4" id="KW-1185">Reference proteome</keyword>
<dbReference type="InterPro" id="IPR000953">
    <property type="entry name" value="Chromo/chromo_shadow_dom"/>
</dbReference>
<reference evidence="3 4" key="1">
    <citation type="submission" date="2013-03" db="EMBL/GenBank/DDBJ databases">
        <title>The Genome Sequence of Capronia epimyces CBS 606.96.</title>
        <authorList>
            <consortium name="The Broad Institute Genomics Platform"/>
            <person name="Cuomo C."/>
            <person name="de Hoog S."/>
            <person name="Gorbushina A."/>
            <person name="Walker B."/>
            <person name="Young S.K."/>
            <person name="Zeng Q."/>
            <person name="Gargeya S."/>
            <person name="Fitzgerald M."/>
            <person name="Haas B."/>
            <person name="Abouelleil A."/>
            <person name="Allen A.W."/>
            <person name="Alvarado L."/>
            <person name="Arachchi H.M."/>
            <person name="Berlin A.M."/>
            <person name="Chapman S.B."/>
            <person name="Gainer-Dewar J."/>
            <person name="Goldberg J."/>
            <person name="Griggs A."/>
            <person name="Gujja S."/>
            <person name="Hansen M."/>
            <person name="Howarth C."/>
            <person name="Imamovic A."/>
            <person name="Ireland A."/>
            <person name="Larimer J."/>
            <person name="McCowan C."/>
            <person name="Murphy C."/>
            <person name="Pearson M."/>
            <person name="Poon T.W."/>
            <person name="Priest M."/>
            <person name="Roberts A."/>
            <person name="Saif S."/>
            <person name="Shea T."/>
            <person name="Sisk P."/>
            <person name="Sykes S."/>
            <person name="Wortman J."/>
            <person name="Nusbaum C."/>
            <person name="Birren B."/>
        </authorList>
    </citation>
    <scope>NUCLEOTIDE SEQUENCE [LARGE SCALE GENOMIC DNA]</scope>
    <source>
        <strain evidence="3 4">CBS 606.96</strain>
    </source>
</reference>
<dbReference type="EMBL" id="AMGY01000003">
    <property type="protein sequence ID" value="EXJ87556.1"/>
    <property type="molecule type" value="Genomic_DNA"/>
</dbReference>
<dbReference type="InterPro" id="IPR016197">
    <property type="entry name" value="Chromo-like_dom_sf"/>
</dbReference>
<gene>
    <name evidence="3" type="ORF">A1O3_04516</name>
</gene>
<accession>W9YE64</accession>
<evidence type="ECO:0000313" key="4">
    <source>
        <dbReference type="Proteomes" id="UP000019478"/>
    </source>
</evidence>
<feature type="domain" description="Chromo" evidence="2">
    <location>
        <begin position="12"/>
        <end position="70"/>
    </location>
</feature>
<dbReference type="PROSITE" id="PS50013">
    <property type="entry name" value="CHROMO_2"/>
    <property type="match status" value="1"/>
</dbReference>